<proteinExistence type="predicted"/>
<dbReference type="InterPro" id="IPR002885">
    <property type="entry name" value="PPR_rpt"/>
</dbReference>
<feature type="repeat" description="PPR" evidence="2">
    <location>
        <begin position="179"/>
        <end position="213"/>
    </location>
</feature>
<dbReference type="PROSITE" id="PS51375">
    <property type="entry name" value="PPR"/>
    <property type="match status" value="4"/>
</dbReference>
<dbReference type="FunFam" id="1.25.40.10:FF:000344">
    <property type="entry name" value="Pentatricopeptide repeat-containing protein"/>
    <property type="match status" value="1"/>
</dbReference>
<evidence type="ECO:0000256" key="1">
    <source>
        <dbReference type="ARBA" id="ARBA00022737"/>
    </source>
</evidence>
<dbReference type="Pfam" id="PF20431">
    <property type="entry name" value="E_motif"/>
    <property type="match status" value="1"/>
</dbReference>
<evidence type="ECO:0000313" key="5">
    <source>
        <dbReference type="Proteomes" id="UP001189122"/>
    </source>
</evidence>
<feature type="repeat" description="PPR" evidence="2">
    <location>
        <begin position="95"/>
        <end position="125"/>
    </location>
</feature>
<feature type="repeat" description="PPR" evidence="2">
    <location>
        <begin position="322"/>
        <end position="352"/>
    </location>
</feature>
<dbReference type="PANTHER" id="PTHR47926:SF500">
    <property type="entry name" value="REPEAT-CONTAINING PROTEIN, PUTATIVE-RELATED"/>
    <property type="match status" value="1"/>
</dbReference>
<evidence type="ECO:0000256" key="3">
    <source>
        <dbReference type="SAM" id="MobiDB-lite"/>
    </source>
</evidence>
<sequence length="481" mass="52268">MARVLARGGHFPATLELYSSMRRAGVPANNYTYPFILKACASTAAVTTGRSIHGEMEKTGFATDAYAAAALLDMYAKCGEIADGRNVFEAMLIRDLVSWTAMITACEQSEEPEAALLLFRRMQEDEGLAVDRVAAISVASAIAQLGTRPRRLGPHGHALRRGFLEDLARRLFDGMAERDDISWNSMLSGYAQNGRAGEAMALFDEMLTAGRNPTRCPSWWRLRLCPAGLLRLTRRLHRVVLLLGDGGGVEASAELQSAIMDMYAKCGDLESAAGIFHRCLAAGRGGHVNCWNVMISGYGLHGHGEEALQLFRRMTGEGLSPDHITLTSLLSACSHAGLVEEGKQIFQEMSEKLAMAPMVKHYACVVDMLGRAGRLEEARDLIAGMPAPPNDAVELAEFAAGNLLHLEPDHSGYYVLMSNVYAASTLWPEAGKLRDLMRCRGLKKPAAFSVIEIGGEVHGFYTADQGHPSGRRSTGRRRRGG</sequence>
<gene>
    <name evidence="4" type="ORF">SI7747_11014515</name>
</gene>
<feature type="compositionally biased region" description="Basic residues" evidence="3">
    <location>
        <begin position="469"/>
        <end position="481"/>
    </location>
</feature>
<dbReference type="Pfam" id="PF01535">
    <property type="entry name" value="PPR"/>
    <property type="match status" value="4"/>
</dbReference>
<dbReference type="Gene3D" id="1.25.40.10">
    <property type="entry name" value="Tetratricopeptide repeat domain"/>
    <property type="match status" value="3"/>
</dbReference>
<accession>A0A7I8JDP1</accession>
<dbReference type="FunFam" id="1.25.40.10:FF:000090">
    <property type="entry name" value="Pentatricopeptide repeat-containing protein, chloroplastic"/>
    <property type="match status" value="1"/>
</dbReference>
<feature type="region of interest" description="Disordered" evidence="3">
    <location>
        <begin position="462"/>
        <end position="481"/>
    </location>
</feature>
<protein>
    <submittedName>
        <fullName evidence="4">Uncharacterized protein</fullName>
    </submittedName>
</protein>
<reference evidence="4 5" key="1">
    <citation type="submission" date="2019-12" db="EMBL/GenBank/DDBJ databases">
        <authorList>
            <person name="Scholz U."/>
            <person name="Mascher M."/>
            <person name="Fiebig A."/>
        </authorList>
    </citation>
    <scope>NUCLEOTIDE SEQUENCE</scope>
</reference>
<dbReference type="EMBL" id="LR743598">
    <property type="protein sequence ID" value="CAA2628874.1"/>
    <property type="molecule type" value="Genomic_DNA"/>
</dbReference>
<dbReference type="InterPro" id="IPR046960">
    <property type="entry name" value="PPR_At4g14850-like_plant"/>
</dbReference>
<dbReference type="Pfam" id="PF13041">
    <property type="entry name" value="PPR_2"/>
    <property type="match status" value="1"/>
</dbReference>
<dbReference type="NCBIfam" id="TIGR00756">
    <property type="entry name" value="PPR"/>
    <property type="match status" value="4"/>
</dbReference>
<dbReference type="SUPFAM" id="SSF48452">
    <property type="entry name" value="TPR-like"/>
    <property type="match status" value="1"/>
</dbReference>
<feature type="repeat" description="PPR" evidence="2">
    <location>
        <begin position="287"/>
        <end position="321"/>
    </location>
</feature>
<keyword evidence="5" id="KW-1185">Reference proteome</keyword>
<dbReference type="InterPro" id="IPR046848">
    <property type="entry name" value="E_motif"/>
</dbReference>
<keyword evidence="1" id="KW-0677">Repeat</keyword>
<dbReference type="Proteomes" id="UP001189122">
    <property type="component" value="Unassembled WGS sequence"/>
</dbReference>
<organism evidence="4">
    <name type="scientific">Spirodela intermedia</name>
    <name type="common">Intermediate duckweed</name>
    <dbReference type="NCBI Taxonomy" id="51605"/>
    <lineage>
        <taxon>Eukaryota</taxon>
        <taxon>Viridiplantae</taxon>
        <taxon>Streptophyta</taxon>
        <taxon>Embryophyta</taxon>
        <taxon>Tracheophyta</taxon>
        <taxon>Spermatophyta</taxon>
        <taxon>Magnoliopsida</taxon>
        <taxon>Liliopsida</taxon>
        <taxon>Araceae</taxon>
        <taxon>Lemnoideae</taxon>
        <taxon>Spirodela</taxon>
    </lineage>
</organism>
<dbReference type="GO" id="GO:0009451">
    <property type="term" value="P:RNA modification"/>
    <property type="evidence" value="ECO:0007669"/>
    <property type="project" value="InterPro"/>
</dbReference>
<dbReference type="InterPro" id="IPR011990">
    <property type="entry name" value="TPR-like_helical_dom_sf"/>
</dbReference>
<dbReference type="PANTHER" id="PTHR47926">
    <property type="entry name" value="PENTATRICOPEPTIDE REPEAT-CONTAINING PROTEIN"/>
    <property type="match status" value="1"/>
</dbReference>
<name>A0A7I8JDP1_SPIIN</name>
<dbReference type="EMBL" id="CACRZD030000011">
    <property type="protein sequence ID" value="CAA6668121.1"/>
    <property type="molecule type" value="Genomic_DNA"/>
</dbReference>
<dbReference type="AlphaFoldDB" id="A0A7I8JDP1"/>
<evidence type="ECO:0000313" key="4">
    <source>
        <dbReference type="EMBL" id="CAA2628874.1"/>
    </source>
</evidence>
<dbReference type="GO" id="GO:0003723">
    <property type="term" value="F:RNA binding"/>
    <property type="evidence" value="ECO:0007669"/>
    <property type="project" value="InterPro"/>
</dbReference>
<evidence type="ECO:0000256" key="2">
    <source>
        <dbReference type="PROSITE-ProRule" id="PRU00708"/>
    </source>
</evidence>